<dbReference type="EMBL" id="JABBPK010000002">
    <property type="protein sequence ID" value="NMO80151.1"/>
    <property type="molecule type" value="Genomic_DNA"/>
</dbReference>
<evidence type="ECO:0000313" key="2">
    <source>
        <dbReference type="Proteomes" id="UP000588491"/>
    </source>
</evidence>
<protein>
    <submittedName>
        <fullName evidence="1">Uncharacterized protein</fullName>
    </submittedName>
</protein>
<name>A0A7Y0KD15_9BACI</name>
<evidence type="ECO:0000313" key="1">
    <source>
        <dbReference type="EMBL" id="NMO80151.1"/>
    </source>
</evidence>
<comment type="caution">
    <text evidence="1">The sequence shown here is derived from an EMBL/GenBank/DDBJ whole genome shotgun (WGS) entry which is preliminary data.</text>
</comment>
<proteinExistence type="predicted"/>
<dbReference type="AlphaFoldDB" id="A0A7Y0KD15"/>
<gene>
    <name evidence="1" type="ORF">HHU08_24875</name>
</gene>
<keyword evidence="2" id="KW-1185">Reference proteome</keyword>
<dbReference type="RefSeq" id="WP_169189777.1">
    <property type="nucleotide sequence ID" value="NZ_JABBPK010000002.1"/>
</dbReference>
<dbReference type="Proteomes" id="UP000588491">
    <property type="component" value="Unassembled WGS sequence"/>
</dbReference>
<accession>A0A7Y0KD15</accession>
<organism evidence="1 2">
    <name type="scientific">Niallia alba</name>
    <dbReference type="NCBI Taxonomy" id="2729105"/>
    <lineage>
        <taxon>Bacteria</taxon>
        <taxon>Bacillati</taxon>
        <taxon>Bacillota</taxon>
        <taxon>Bacilli</taxon>
        <taxon>Bacillales</taxon>
        <taxon>Bacillaceae</taxon>
        <taxon>Niallia</taxon>
    </lineage>
</organism>
<reference evidence="1 2" key="1">
    <citation type="submission" date="2020-04" db="EMBL/GenBank/DDBJ databases">
        <title>Bacillus sp. UniB3 isolated from commercial digestive syrup.</title>
        <authorList>
            <person name="Thorat V."/>
            <person name="Kirdat K."/>
            <person name="Tiwarekar B."/>
            <person name="Yadav A."/>
        </authorList>
    </citation>
    <scope>NUCLEOTIDE SEQUENCE [LARGE SCALE GENOMIC DNA]</scope>
    <source>
        <strain evidence="1 2">UniB3</strain>
    </source>
</reference>
<sequence>MHEFERSKQIINGTFDCNRTWNVTFEYSRDYEKKPLSWEENQQLLDDLVKVFEKYQMNWKLK</sequence>